<name>A0A1H2UHP6_9BACI</name>
<reference evidence="5 6" key="1">
    <citation type="submission" date="2016-10" db="EMBL/GenBank/DDBJ databases">
        <authorList>
            <person name="de Groot N.N."/>
        </authorList>
    </citation>
    <scope>NUCLEOTIDE SEQUENCE [LARGE SCALE GENOMIC DNA]</scope>
    <source>
        <strain evidence="5 6">DSM 23126</strain>
    </source>
</reference>
<gene>
    <name evidence="5" type="ORF">SAMN05421781_1726</name>
</gene>
<keyword evidence="6" id="KW-1185">Reference proteome</keyword>
<dbReference type="PROSITE" id="PS00041">
    <property type="entry name" value="HTH_ARAC_FAMILY_1"/>
    <property type="match status" value="1"/>
</dbReference>
<evidence type="ECO:0000256" key="1">
    <source>
        <dbReference type="ARBA" id="ARBA00023015"/>
    </source>
</evidence>
<dbReference type="EMBL" id="FNNC01000003">
    <property type="protein sequence ID" value="SDW55607.1"/>
    <property type="molecule type" value="Genomic_DNA"/>
</dbReference>
<accession>A0A1H2UHP6</accession>
<evidence type="ECO:0000259" key="4">
    <source>
        <dbReference type="PROSITE" id="PS01124"/>
    </source>
</evidence>
<evidence type="ECO:0000256" key="2">
    <source>
        <dbReference type="ARBA" id="ARBA00023125"/>
    </source>
</evidence>
<dbReference type="Gene3D" id="1.10.10.60">
    <property type="entry name" value="Homeodomain-like"/>
    <property type="match status" value="2"/>
</dbReference>
<dbReference type="PANTHER" id="PTHR43280">
    <property type="entry name" value="ARAC-FAMILY TRANSCRIPTIONAL REGULATOR"/>
    <property type="match status" value="1"/>
</dbReference>
<dbReference type="PANTHER" id="PTHR43280:SF2">
    <property type="entry name" value="HTH-TYPE TRANSCRIPTIONAL REGULATOR EXSA"/>
    <property type="match status" value="1"/>
</dbReference>
<dbReference type="InterPro" id="IPR003313">
    <property type="entry name" value="AraC-bd"/>
</dbReference>
<keyword evidence="1" id="KW-0805">Transcription regulation</keyword>
<dbReference type="Pfam" id="PF02311">
    <property type="entry name" value="AraC_binding"/>
    <property type="match status" value="1"/>
</dbReference>
<dbReference type="Proteomes" id="UP000199488">
    <property type="component" value="Unassembled WGS sequence"/>
</dbReference>
<sequence>MQNKEQSAVISLYESKHKEKDTVATHTHETHQLLYVLDGDGACELDEHVYDITADSFLIVPPKTSHSIRADSHMTVLVLEFDAGKLSQDVRTQLIPNVFGTARVQSFSAIDSSELRQIMRKMLYEQSHGDQLWQMALKIHIAELLCTLARSNQEAGPGDTNKLRVERLRQYIDTRYYDIESAEDIAGRMGMSKRYMQTIFKEYYERTPMQYLTEVRLGLVKQLLVESDKDIVSICFEVGFESLSTFYRLFKKHVGVPPNMYRTTQRNREGTPG</sequence>
<dbReference type="InterPro" id="IPR018060">
    <property type="entry name" value="HTH_AraC"/>
</dbReference>
<dbReference type="InterPro" id="IPR018062">
    <property type="entry name" value="HTH_AraC-typ_CS"/>
</dbReference>
<dbReference type="PROSITE" id="PS01124">
    <property type="entry name" value="HTH_ARAC_FAMILY_2"/>
    <property type="match status" value="1"/>
</dbReference>
<dbReference type="InterPro" id="IPR020449">
    <property type="entry name" value="Tscrpt_reg_AraC-type_HTH"/>
</dbReference>
<dbReference type="GO" id="GO:0003700">
    <property type="term" value="F:DNA-binding transcription factor activity"/>
    <property type="evidence" value="ECO:0007669"/>
    <property type="project" value="InterPro"/>
</dbReference>
<evidence type="ECO:0000313" key="5">
    <source>
        <dbReference type="EMBL" id="SDW55607.1"/>
    </source>
</evidence>
<dbReference type="AlphaFoldDB" id="A0A1H2UHP6"/>
<evidence type="ECO:0000313" key="6">
    <source>
        <dbReference type="Proteomes" id="UP000199488"/>
    </source>
</evidence>
<keyword evidence="2" id="KW-0238">DNA-binding</keyword>
<dbReference type="PRINTS" id="PR00032">
    <property type="entry name" value="HTHARAC"/>
</dbReference>
<dbReference type="SUPFAM" id="SSF46689">
    <property type="entry name" value="Homeodomain-like"/>
    <property type="match status" value="2"/>
</dbReference>
<dbReference type="RefSeq" id="WP_091613792.1">
    <property type="nucleotide sequence ID" value="NZ_FNNC01000003.1"/>
</dbReference>
<protein>
    <submittedName>
        <fullName evidence="5">Transcriptional regulator, AraC family</fullName>
    </submittedName>
</protein>
<evidence type="ECO:0000256" key="3">
    <source>
        <dbReference type="ARBA" id="ARBA00023163"/>
    </source>
</evidence>
<dbReference type="Pfam" id="PF12833">
    <property type="entry name" value="HTH_18"/>
    <property type="match status" value="1"/>
</dbReference>
<dbReference type="OrthoDB" id="9816335at2"/>
<keyword evidence="3" id="KW-0804">Transcription</keyword>
<organism evidence="5 6">
    <name type="scientific">Marinococcus luteus</name>
    <dbReference type="NCBI Taxonomy" id="1122204"/>
    <lineage>
        <taxon>Bacteria</taxon>
        <taxon>Bacillati</taxon>
        <taxon>Bacillota</taxon>
        <taxon>Bacilli</taxon>
        <taxon>Bacillales</taxon>
        <taxon>Bacillaceae</taxon>
        <taxon>Marinococcus</taxon>
    </lineage>
</organism>
<feature type="domain" description="HTH araC/xylS-type" evidence="4">
    <location>
        <begin position="166"/>
        <end position="264"/>
    </location>
</feature>
<dbReference type="InterPro" id="IPR014710">
    <property type="entry name" value="RmlC-like_jellyroll"/>
</dbReference>
<dbReference type="Gene3D" id="2.60.120.10">
    <property type="entry name" value="Jelly Rolls"/>
    <property type="match status" value="1"/>
</dbReference>
<dbReference type="GO" id="GO:0043565">
    <property type="term" value="F:sequence-specific DNA binding"/>
    <property type="evidence" value="ECO:0007669"/>
    <property type="project" value="InterPro"/>
</dbReference>
<dbReference type="SMART" id="SM00342">
    <property type="entry name" value="HTH_ARAC"/>
    <property type="match status" value="1"/>
</dbReference>
<dbReference type="SUPFAM" id="SSF51215">
    <property type="entry name" value="Regulatory protein AraC"/>
    <property type="match status" value="1"/>
</dbReference>
<dbReference type="InterPro" id="IPR009057">
    <property type="entry name" value="Homeodomain-like_sf"/>
</dbReference>
<proteinExistence type="predicted"/>
<dbReference type="STRING" id="1122204.SAMN05421781_1726"/>
<dbReference type="InterPro" id="IPR037923">
    <property type="entry name" value="HTH-like"/>
</dbReference>